<dbReference type="Pfam" id="PF03937">
    <property type="entry name" value="Sdh5"/>
    <property type="match status" value="1"/>
</dbReference>
<comment type="similarity">
    <text evidence="1">Belongs to the SdhE FAD assembly factor family.</text>
</comment>
<dbReference type="Proteomes" id="UP000216361">
    <property type="component" value="Unassembled WGS sequence"/>
</dbReference>
<comment type="caution">
    <text evidence="4">The sequence shown here is derived from an EMBL/GenBank/DDBJ whole genome shotgun (WGS) entry which is preliminary data.</text>
</comment>
<dbReference type="InterPro" id="IPR036714">
    <property type="entry name" value="SDH_sf"/>
</dbReference>
<dbReference type="RefSeq" id="WP_094408830.1">
    <property type="nucleotide sequence ID" value="NZ_BMJZ01000001.1"/>
</dbReference>
<evidence type="ECO:0000256" key="2">
    <source>
        <dbReference type="ARBA" id="ARBA00019418"/>
    </source>
</evidence>
<dbReference type="AlphaFoldDB" id="A0A255XNL1"/>
<sequence>MTDDLTTRRKRILFQARHRGTKEADLLIGRFVEAHLDGFSVAELDALEAVMAEQDLDLVAWIIGGVTPPEASNTPMLARIIAHHRAA</sequence>
<evidence type="ECO:0000313" key="4">
    <source>
        <dbReference type="EMBL" id="OYQ18567.1"/>
    </source>
</evidence>
<accession>A0A255XNL1</accession>
<dbReference type="PANTHER" id="PTHR12469:SF2">
    <property type="entry name" value="SUCCINATE DEHYDROGENASE ASSEMBLY FACTOR 2, MITOCHONDRIAL"/>
    <property type="match status" value="1"/>
</dbReference>
<keyword evidence="5" id="KW-1185">Reference proteome</keyword>
<dbReference type="EMBL" id="NOXS01000032">
    <property type="protein sequence ID" value="OYQ18567.1"/>
    <property type="molecule type" value="Genomic_DNA"/>
</dbReference>
<protein>
    <recommendedName>
        <fullName evidence="2">FAD assembly factor SdhE</fullName>
    </recommendedName>
</protein>
<dbReference type="OrthoDB" id="9807264at2"/>
<evidence type="ECO:0000256" key="1">
    <source>
        <dbReference type="ARBA" id="ARBA00008571"/>
    </source>
</evidence>
<dbReference type="Gene3D" id="1.10.150.250">
    <property type="entry name" value="Flavinator of succinate dehydrogenase"/>
    <property type="match status" value="1"/>
</dbReference>
<keyword evidence="3" id="KW-0143">Chaperone</keyword>
<evidence type="ECO:0000313" key="5">
    <source>
        <dbReference type="Proteomes" id="UP000216361"/>
    </source>
</evidence>
<proteinExistence type="inferred from homology"/>
<dbReference type="InterPro" id="IPR005631">
    <property type="entry name" value="SDH"/>
</dbReference>
<reference evidence="4 5" key="1">
    <citation type="submission" date="2017-07" db="EMBL/GenBank/DDBJ databases">
        <title>Elstera cyanobacteriorum sp. nov., a novel bacterium isolated from cyanobacterial aggregates in a eutrophic lake.</title>
        <authorList>
            <person name="Cai H."/>
        </authorList>
    </citation>
    <scope>NUCLEOTIDE SEQUENCE [LARGE SCALE GENOMIC DNA]</scope>
    <source>
        <strain evidence="4 5">TH019</strain>
    </source>
</reference>
<dbReference type="PANTHER" id="PTHR12469">
    <property type="entry name" value="PROTEIN EMI5 HOMOLOG, MITOCHONDRIAL"/>
    <property type="match status" value="1"/>
</dbReference>
<dbReference type="SUPFAM" id="SSF109910">
    <property type="entry name" value="YgfY-like"/>
    <property type="match status" value="1"/>
</dbReference>
<evidence type="ECO:0000256" key="3">
    <source>
        <dbReference type="ARBA" id="ARBA00023186"/>
    </source>
</evidence>
<name>A0A255XNL1_9PROT</name>
<gene>
    <name evidence="4" type="ORF">CHR90_09830</name>
</gene>
<dbReference type="GO" id="GO:0006099">
    <property type="term" value="P:tricarboxylic acid cycle"/>
    <property type="evidence" value="ECO:0007669"/>
    <property type="project" value="TreeGrafter"/>
</dbReference>
<organism evidence="4 5">
    <name type="scientific">Elstera cyanobacteriorum</name>
    <dbReference type="NCBI Taxonomy" id="2022747"/>
    <lineage>
        <taxon>Bacteria</taxon>
        <taxon>Pseudomonadati</taxon>
        <taxon>Pseudomonadota</taxon>
        <taxon>Alphaproteobacteria</taxon>
        <taxon>Rhodospirillales</taxon>
        <taxon>Rhodospirillaceae</taxon>
        <taxon>Elstera</taxon>
    </lineage>
</organism>